<sequence length="388" mass="44134">MNIMLCPINNLTHLLFKHINVKYNGTLFTENVDMYHYKSYVQALFNYDRNDGDTILRAQGWRNGINPPDTFTAASVKMDDAAFTGASKSRQETITNMKEDAREFFISGKRALMRMKPFVDIFNQGRWIIPRTSLDLEFYLNPIKLVFDREKGMPTEVPREFQTEDLKLSLNLCLVSLNPTTSVDFMKRLNKTKANGKVPQRIVIGVVRAAAFNGAYEHDPYAFEKAGVEYIKQIVNGEEYPYERIELKSDSGERYLAQYQRFCDATGCLYRNHGNMVRFDDWGEDKNYTLFVFSNVAHGRHDEATLLPRNEAFINIQIKAAAQVEQKTIIIYAEYEGMVEIRSIKEALVAALIAGGKALGLGALSGAAGFGAKKALDSATRRRRRGRR</sequence>
<proteinExistence type="predicted"/>
<organism evidence="1 2">
    <name type="scientific">Stylophora pistillata</name>
    <name type="common">Smooth cauliflower coral</name>
    <dbReference type="NCBI Taxonomy" id="50429"/>
    <lineage>
        <taxon>Eukaryota</taxon>
        <taxon>Metazoa</taxon>
        <taxon>Cnidaria</taxon>
        <taxon>Anthozoa</taxon>
        <taxon>Hexacorallia</taxon>
        <taxon>Scleractinia</taxon>
        <taxon>Astrocoeniina</taxon>
        <taxon>Pocilloporidae</taxon>
        <taxon>Stylophora</taxon>
    </lineage>
</organism>
<name>A0A2B4RHI0_STYPI</name>
<dbReference type="STRING" id="50429.A0A2B4RHI0"/>
<protein>
    <submittedName>
        <fullName evidence="1">Uncharacterized protein</fullName>
    </submittedName>
</protein>
<evidence type="ECO:0000313" key="2">
    <source>
        <dbReference type="Proteomes" id="UP000225706"/>
    </source>
</evidence>
<accession>A0A2B4RHI0</accession>
<dbReference type="AlphaFoldDB" id="A0A2B4RHI0"/>
<comment type="caution">
    <text evidence="1">The sequence shown here is derived from an EMBL/GenBank/DDBJ whole genome shotgun (WGS) entry which is preliminary data.</text>
</comment>
<dbReference type="EMBL" id="LSMT01000619">
    <property type="protein sequence ID" value="PFX15712.1"/>
    <property type="molecule type" value="Genomic_DNA"/>
</dbReference>
<dbReference type="Proteomes" id="UP000225706">
    <property type="component" value="Unassembled WGS sequence"/>
</dbReference>
<dbReference type="OrthoDB" id="5990108at2759"/>
<keyword evidence="2" id="KW-1185">Reference proteome</keyword>
<reference evidence="2" key="1">
    <citation type="journal article" date="2017" name="bioRxiv">
        <title>Comparative analysis of the genomes of Stylophora pistillata and Acropora digitifera provides evidence for extensive differences between species of corals.</title>
        <authorList>
            <person name="Voolstra C.R."/>
            <person name="Li Y."/>
            <person name="Liew Y.J."/>
            <person name="Baumgarten S."/>
            <person name="Zoccola D."/>
            <person name="Flot J.-F."/>
            <person name="Tambutte S."/>
            <person name="Allemand D."/>
            <person name="Aranda M."/>
        </authorList>
    </citation>
    <scope>NUCLEOTIDE SEQUENCE [LARGE SCALE GENOMIC DNA]</scope>
</reference>
<evidence type="ECO:0000313" key="1">
    <source>
        <dbReference type="EMBL" id="PFX15712.1"/>
    </source>
</evidence>
<gene>
    <name evidence="1" type="ORF">AWC38_SpisGene20062</name>
</gene>